<name>A0A7D5R9D1_9ARCH</name>
<dbReference type="NCBIfam" id="TIGR04296">
    <property type="entry name" value="PEFG-CTERM"/>
    <property type="match status" value="1"/>
</dbReference>
<sequence>MEDHSDLPQACVGCTMEDAKAAANKMLLKDIPVSVWTDKTEYGHSDMITVKGQVANTSGFPVTITVISPLNSIVTIDQLVVAEDGSFETTLNTAGAIWKYDGTYTIKANYGSAEKSNSAKVELSGGVAYTPNYQTPSKPAKQCSSNELSASGQCVPFSISGGMVTSATLNTNDNSIVISINAEDDGTLTITPSKTVQDGIFMVLVDGEEWDDVEIVANKVTVMFPAGAETIEVIGTFVIPEFGTIAAMILAVAIISIIAVSAKSRLSIIPRY</sequence>
<evidence type="ECO:0000313" key="2">
    <source>
        <dbReference type="EMBL" id="QLH03761.1"/>
    </source>
</evidence>
<accession>A0A7D5R9D1</accession>
<dbReference type="EMBL" id="CP026993">
    <property type="protein sequence ID" value="QLH03761.1"/>
    <property type="molecule type" value="Genomic_DNA"/>
</dbReference>
<keyword evidence="3" id="KW-1185">Reference proteome</keyword>
<dbReference type="AlphaFoldDB" id="A0A7D5R9D1"/>
<evidence type="ECO:0000256" key="1">
    <source>
        <dbReference type="SAM" id="Phobius"/>
    </source>
</evidence>
<protein>
    <submittedName>
        <fullName evidence="2">PEFG-CTERM domain-containing protein</fullName>
    </submittedName>
</protein>
<keyword evidence="1" id="KW-0812">Transmembrane</keyword>
<keyword evidence="1" id="KW-0472">Membrane</keyword>
<evidence type="ECO:0000313" key="3">
    <source>
        <dbReference type="Proteomes" id="UP000509771"/>
    </source>
</evidence>
<dbReference type="KEGG" id="ncl:C5F47_01820"/>
<dbReference type="Proteomes" id="UP000509771">
    <property type="component" value="Chromosome"/>
</dbReference>
<gene>
    <name evidence="2" type="ORF">C5F47_01820</name>
</gene>
<feature type="transmembrane region" description="Helical" evidence="1">
    <location>
        <begin position="242"/>
        <end position="262"/>
    </location>
</feature>
<organism evidence="2 3">
    <name type="scientific">Nitrosopumilus cobalaminigenes</name>
    <dbReference type="NCBI Taxonomy" id="1470066"/>
    <lineage>
        <taxon>Archaea</taxon>
        <taxon>Nitrososphaerota</taxon>
        <taxon>Nitrososphaeria</taxon>
        <taxon>Nitrosopumilales</taxon>
        <taxon>Nitrosopumilaceae</taxon>
        <taxon>Nitrosopumilus</taxon>
    </lineage>
</organism>
<reference evidence="2 3" key="1">
    <citation type="submission" date="2018-02" db="EMBL/GenBank/DDBJ databases">
        <title>Complete genome of Nitrosopumilus cobalaminigenes HCA1.</title>
        <authorList>
            <person name="Qin W."/>
            <person name="Zheng Y."/>
            <person name="Stahl D.A."/>
        </authorList>
    </citation>
    <scope>NUCLEOTIDE SEQUENCE [LARGE SCALE GENOMIC DNA]</scope>
    <source>
        <strain evidence="2 3">HCA1</strain>
    </source>
</reference>
<keyword evidence="1" id="KW-1133">Transmembrane helix</keyword>
<proteinExistence type="predicted"/>
<dbReference type="InterPro" id="IPR027560">
    <property type="entry name" value="PEFG-CTERM"/>
</dbReference>